<dbReference type="Gene3D" id="3.40.50.720">
    <property type="entry name" value="NAD(P)-binding Rossmann-like Domain"/>
    <property type="match status" value="1"/>
</dbReference>
<dbReference type="InterPro" id="IPR020845">
    <property type="entry name" value="AMP-binding_CS"/>
</dbReference>
<dbReference type="InterPro" id="IPR000873">
    <property type="entry name" value="AMP-dep_synth/lig_dom"/>
</dbReference>
<dbReference type="SMART" id="SM00823">
    <property type="entry name" value="PKS_PP"/>
    <property type="match status" value="1"/>
</dbReference>
<dbReference type="SUPFAM" id="SSF51735">
    <property type="entry name" value="NAD(P)-binding Rossmann-fold domains"/>
    <property type="match status" value="1"/>
</dbReference>
<keyword evidence="2" id="KW-0597">Phosphoprotein</keyword>
<evidence type="ECO:0000256" key="1">
    <source>
        <dbReference type="ARBA" id="ARBA00022450"/>
    </source>
</evidence>
<dbReference type="InParanoid" id="A0A165DCA6"/>
<dbReference type="Proteomes" id="UP000076871">
    <property type="component" value="Unassembled WGS sequence"/>
</dbReference>
<dbReference type="InterPro" id="IPR020806">
    <property type="entry name" value="PKS_PP-bd"/>
</dbReference>
<feature type="domain" description="Polyketide synthase-like phosphopantetheine-binding" evidence="3">
    <location>
        <begin position="586"/>
        <end position="666"/>
    </location>
</feature>
<dbReference type="InterPro" id="IPR051414">
    <property type="entry name" value="Adenylate-forming_Reductase"/>
</dbReference>
<dbReference type="InterPro" id="IPR036736">
    <property type="entry name" value="ACP-like_sf"/>
</dbReference>
<dbReference type="Pfam" id="PF07993">
    <property type="entry name" value="NAD_binding_4"/>
    <property type="match status" value="1"/>
</dbReference>
<dbReference type="SUPFAM" id="SSF56801">
    <property type="entry name" value="Acetyl-CoA synthetase-like"/>
    <property type="match status" value="1"/>
</dbReference>
<dbReference type="Pfam" id="PF00501">
    <property type="entry name" value="AMP-binding"/>
    <property type="match status" value="1"/>
</dbReference>
<evidence type="ECO:0000259" key="3">
    <source>
        <dbReference type="SMART" id="SM00823"/>
    </source>
</evidence>
<dbReference type="GeneID" id="63822831"/>
<dbReference type="Gene3D" id="1.10.1200.10">
    <property type="entry name" value="ACP-like"/>
    <property type="match status" value="1"/>
</dbReference>
<dbReference type="InterPro" id="IPR036291">
    <property type="entry name" value="NAD(P)-bd_dom_sf"/>
</dbReference>
<keyword evidence="5" id="KW-1185">Reference proteome</keyword>
<organism evidence="4 5">
    <name type="scientific">Laetiporus sulphureus 93-53</name>
    <dbReference type="NCBI Taxonomy" id="1314785"/>
    <lineage>
        <taxon>Eukaryota</taxon>
        <taxon>Fungi</taxon>
        <taxon>Dikarya</taxon>
        <taxon>Basidiomycota</taxon>
        <taxon>Agaricomycotina</taxon>
        <taxon>Agaricomycetes</taxon>
        <taxon>Polyporales</taxon>
        <taxon>Laetiporus</taxon>
    </lineage>
</organism>
<dbReference type="InterPro" id="IPR042099">
    <property type="entry name" value="ANL_N_sf"/>
</dbReference>
<dbReference type="InterPro" id="IPR013120">
    <property type="entry name" value="FAR_NAD-bd"/>
</dbReference>
<dbReference type="Pfam" id="PF23562">
    <property type="entry name" value="AMP-binding_C_3"/>
    <property type="match status" value="1"/>
</dbReference>
<evidence type="ECO:0000256" key="2">
    <source>
        <dbReference type="ARBA" id="ARBA00022553"/>
    </source>
</evidence>
<evidence type="ECO:0000313" key="4">
    <source>
        <dbReference type="EMBL" id="KZT04547.1"/>
    </source>
</evidence>
<dbReference type="GO" id="GO:0031177">
    <property type="term" value="F:phosphopantetheine binding"/>
    <property type="evidence" value="ECO:0007669"/>
    <property type="project" value="InterPro"/>
</dbReference>
<dbReference type="STRING" id="1314785.A0A165DCA6"/>
<dbReference type="PANTHER" id="PTHR43439">
    <property type="entry name" value="PHENYLACETATE-COENZYME A LIGASE"/>
    <property type="match status" value="1"/>
</dbReference>
<proteinExistence type="predicted"/>
<dbReference type="Gene3D" id="3.40.50.12780">
    <property type="entry name" value="N-terminal domain of ligase-like"/>
    <property type="match status" value="1"/>
</dbReference>
<protein>
    <submittedName>
        <fullName evidence="4">Acetyl-CoA synthetase-like protein</fullName>
    </submittedName>
</protein>
<sequence>MSPQSLPPLDGSVPLFPGFVDWHAEHNPHDPIYVFPFPDLDSDKLSTISFVDFAHATHRIAHSFRPGRTGPDGALVAILANCDSALYHALIAGLARAGFVPFPMSPRNSAVAVANLLESTGCHRIVSQPTFAPLLDGIRKTVTPGFEVHIDELPPFGDIFPALSSSFDPPAPAPDAYPAATKHVQPDDILLYLHSSGSTGHPKPIPHTHTTIIQWCLMPLIIESRKRAIRWGCMALPGFHVMGLCSQLYAPLVSGQPTSLFPPRALQSAPPVVPTPQNTIDTARKTGCTAIESVPAFVEAWAHNEEDMKYLATLDSLIFAGGPLASATGDKLVANGVRLFSCYGATEFGTLTCIYDDDVDAPSPIGKTRHDWQWMAIPSDAKPRWIPQGDGTYELQFLACPTHQPSVNNLPNGERGYSTSDLFEPHPTKRGLWRVVGRTDDVIVLGSGEKAVPIPQEKHIDAHPMVTGALMFGRGKQQVGVLIELKPEFAIPAGDESAVIKFRNVIWPQIEESNQTAPTFARIFKEMIIVADPARPFIRAAKGTIQRKKTLEMYKDEIEALYKTIEESRDSHGVAPPPSWNVKDIQAWLALHAAAINGDKMPKPERDLFEQGFDSLSSTFLRNRIIGALRESSDPAVNSAAQHVSPNFIFQHPTLVALAAAVAKLVRPGATVATHSPAEEIDLMIAKYTAKLPPAPTSRSNKAKDGLVVLLSGTTGSLGAHILELLLSDSRVKRIYALNRGSDLPTRQRAAFESAGLKTELLSKPNVVYLSGDFGREDIGLAQSVLAELSASVTHIIHNAWRVDFNLTLASFETHIANAVRLLALVPDSYYLFTSSVSVAGGWRAAQGRGPVPEKPLGNAEIPARSSGYGMSKYTVEMVLANARAAGLRTTSLRIGQISGSSRSGAWNKNEWVPNIVKTSIALDALPDLDGLVSWVPMDCVASAAVDVMFSSAEPDLVDIVHPRPVSWRESLSGVNAELGRSLPFISLDDWVKKIEGVAEGGASADDLETIPGIKLLEYFRSLSAMERDARESHVTEIEVGGLPLFHTEKVESVSPTIAKLRPLGEEDARAWVKYWKNIKFIA</sequence>
<reference evidence="4 5" key="1">
    <citation type="journal article" date="2016" name="Mol. Biol. Evol.">
        <title>Comparative Genomics of Early-Diverging Mushroom-Forming Fungi Provides Insights into the Origins of Lignocellulose Decay Capabilities.</title>
        <authorList>
            <person name="Nagy L.G."/>
            <person name="Riley R."/>
            <person name="Tritt A."/>
            <person name="Adam C."/>
            <person name="Daum C."/>
            <person name="Floudas D."/>
            <person name="Sun H."/>
            <person name="Yadav J.S."/>
            <person name="Pangilinan J."/>
            <person name="Larsson K.H."/>
            <person name="Matsuura K."/>
            <person name="Barry K."/>
            <person name="Labutti K."/>
            <person name="Kuo R."/>
            <person name="Ohm R.A."/>
            <person name="Bhattacharya S.S."/>
            <person name="Shirouzu T."/>
            <person name="Yoshinaga Y."/>
            <person name="Martin F.M."/>
            <person name="Grigoriev I.V."/>
            <person name="Hibbett D.S."/>
        </authorList>
    </citation>
    <scope>NUCLEOTIDE SEQUENCE [LARGE SCALE GENOMIC DNA]</scope>
    <source>
        <strain evidence="4 5">93-53</strain>
    </source>
</reference>
<name>A0A165DCA6_9APHY</name>
<keyword evidence="1" id="KW-0596">Phosphopantetheine</keyword>
<dbReference type="PANTHER" id="PTHR43439:SF2">
    <property type="entry name" value="ENZYME, PUTATIVE (JCVI)-RELATED"/>
    <property type="match status" value="1"/>
</dbReference>
<dbReference type="RefSeq" id="XP_040762287.1">
    <property type="nucleotide sequence ID" value="XM_040905802.1"/>
</dbReference>
<gene>
    <name evidence="4" type="ORF">LAESUDRAFT_682789</name>
</gene>
<dbReference type="OrthoDB" id="429813at2759"/>
<accession>A0A165DCA6</accession>
<dbReference type="EMBL" id="KV427636">
    <property type="protein sequence ID" value="KZT04547.1"/>
    <property type="molecule type" value="Genomic_DNA"/>
</dbReference>
<evidence type="ECO:0000313" key="5">
    <source>
        <dbReference type="Proteomes" id="UP000076871"/>
    </source>
</evidence>
<dbReference type="AlphaFoldDB" id="A0A165DCA6"/>
<dbReference type="PROSITE" id="PS00455">
    <property type="entry name" value="AMP_BINDING"/>
    <property type="match status" value="1"/>
</dbReference>